<dbReference type="PATRIC" id="fig|864564.6.peg.227"/>
<evidence type="ECO:0000313" key="2">
    <source>
        <dbReference type="Proteomes" id="UP000004946"/>
    </source>
</evidence>
<gene>
    <name evidence="1" type="ORF">HMPREF0620_1475</name>
</gene>
<proteinExistence type="predicted"/>
<evidence type="ECO:0000313" key="1">
    <source>
        <dbReference type="EMBL" id="EFT82790.1"/>
    </source>
</evidence>
<dbReference type="HOGENOM" id="CLU_3171188_0_0_11"/>
<dbReference type="Proteomes" id="UP000004946">
    <property type="component" value="Chromosome"/>
</dbReference>
<reference evidence="1 2" key="1">
    <citation type="submission" date="2010-12" db="EMBL/GenBank/DDBJ databases">
        <authorList>
            <person name="Muzny D."/>
            <person name="Qin X."/>
            <person name="Buhay C."/>
            <person name="Dugan-Rocha S."/>
            <person name="Ding Y."/>
            <person name="Chen G."/>
            <person name="Hawes A."/>
            <person name="Holder M."/>
            <person name="Jhangiani S."/>
            <person name="Johnson A."/>
            <person name="Khan Z."/>
            <person name="Li Z."/>
            <person name="Liu W."/>
            <person name="Liu X."/>
            <person name="Perez L."/>
            <person name="Shen H."/>
            <person name="Wang Q."/>
            <person name="Watt J."/>
            <person name="Xi L."/>
            <person name="Xin Y."/>
            <person name="Zhou J."/>
            <person name="Deng J."/>
            <person name="Jiang H."/>
            <person name="Liu Y."/>
            <person name="Qu J."/>
            <person name="Song X.-Z."/>
            <person name="Zhang L."/>
            <person name="Villasana D."/>
            <person name="Johnson A."/>
            <person name="Liu J."/>
            <person name="Liyanage D."/>
            <person name="Lorensuhewa L."/>
            <person name="Robinson T."/>
            <person name="Song A."/>
            <person name="Song B.-B."/>
            <person name="Dinh H."/>
            <person name="Thornton R."/>
            <person name="Coyle M."/>
            <person name="Francisco L."/>
            <person name="Jackson L."/>
            <person name="Javaid M."/>
            <person name="Korchina V."/>
            <person name="Kovar C."/>
            <person name="Mata R."/>
            <person name="Mathew T."/>
            <person name="Ngo R."/>
            <person name="Nguyen L."/>
            <person name="Nguyen N."/>
            <person name="Okwuonu G."/>
            <person name="Ongeri F."/>
            <person name="Pham C."/>
            <person name="Simmons D."/>
            <person name="Wilczek-Boney K."/>
            <person name="Hale W."/>
            <person name="Jakkamsetti A."/>
            <person name="Pham P."/>
            <person name="Ruth R."/>
            <person name="San Lucas F."/>
            <person name="Warren J."/>
            <person name="Zhang J."/>
            <person name="Zhao Z."/>
            <person name="Zhou C."/>
            <person name="Zhu D."/>
            <person name="Lee S."/>
            <person name="Bess C."/>
            <person name="Blankenburg K."/>
            <person name="Forbes L."/>
            <person name="Fu Q."/>
            <person name="Gubbala S."/>
            <person name="Hirani K."/>
            <person name="Jayaseelan J.C."/>
            <person name="Lara F."/>
            <person name="Munidasa M."/>
            <person name="Palculict T."/>
            <person name="Patil S."/>
            <person name="Pu L.-L."/>
            <person name="Saada N."/>
            <person name="Tang L."/>
            <person name="Weissenberger G."/>
            <person name="Zhu Y."/>
            <person name="Hemphill L."/>
            <person name="Shang Y."/>
            <person name="Youmans B."/>
            <person name="Ayvaz T."/>
            <person name="Ross M."/>
            <person name="Santibanez J."/>
            <person name="Aqrawi P."/>
            <person name="Gross S."/>
            <person name="Joshi V."/>
            <person name="Fowler G."/>
            <person name="Nazareth L."/>
            <person name="Reid J."/>
            <person name="Worley K."/>
            <person name="Petrosino J."/>
            <person name="Highlander S."/>
            <person name="Gibbs R."/>
        </authorList>
    </citation>
    <scope>NUCLEOTIDE SEQUENCE [LARGE SCALE GENOMIC DNA]</scope>
    <source>
        <strain evidence="1 2">DSM 10105</strain>
    </source>
</reference>
<accession>E6K202</accession>
<comment type="caution">
    <text evidence="1">The sequence shown here is derived from an EMBL/GenBank/DDBJ whole genome shotgun (WGS) entry which is preliminary data.</text>
</comment>
<organism evidence="1 2">
    <name type="scientific">Parascardovia denticolens DSM 10105 = JCM 12538</name>
    <dbReference type="NCBI Taxonomy" id="864564"/>
    <lineage>
        <taxon>Bacteria</taxon>
        <taxon>Bacillati</taxon>
        <taxon>Actinomycetota</taxon>
        <taxon>Actinomycetes</taxon>
        <taxon>Bifidobacteriales</taxon>
        <taxon>Bifidobacteriaceae</taxon>
        <taxon>Parascardovia</taxon>
    </lineage>
</organism>
<dbReference type="EMBL" id="AEON01000002">
    <property type="protein sequence ID" value="EFT82790.1"/>
    <property type="molecule type" value="Genomic_DNA"/>
</dbReference>
<dbReference type="AlphaFoldDB" id="E6K202"/>
<keyword evidence="2" id="KW-1185">Reference proteome</keyword>
<protein>
    <submittedName>
        <fullName evidence="1">Uncharacterized protein</fullName>
    </submittedName>
</protein>
<name>E6K202_PARDN</name>
<dbReference type="KEGG" id="pdo:PSDT_0203"/>
<sequence length="47" mass="5434">MFETIRQRPKASVLTAWVCAMQGFSRRHVSNTGKHLNDNQMITNDDK</sequence>